<protein>
    <submittedName>
        <fullName evidence="9">Permease of the drug/metabolite transporter (DMT) superfamily</fullName>
    </submittedName>
</protein>
<evidence type="ECO:0000256" key="5">
    <source>
        <dbReference type="ARBA" id="ARBA00023136"/>
    </source>
</evidence>
<feature type="transmembrane region" description="Helical" evidence="7">
    <location>
        <begin position="7"/>
        <end position="27"/>
    </location>
</feature>
<dbReference type="GO" id="GO:0016020">
    <property type="term" value="C:membrane"/>
    <property type="evidence" value="ECO:0007669"/>
    <property type="project" value="UniProtKB-SubCell"/>
</dbReference>
<feature type="transmembrane region" description="Helical" evidence="7">
    <location>
        <begin position="185"/>
        <end position="208"/>
    </location>
</feature>
<dbReference type="Pfam" id="PF00892">
    <property type="entry name" value="EamA"/>
    <property type="match status" value="2"/>
</dbReference>
<feature type="domain" description="EamA" evidence="8">
    <location>
        <begin position="157"/>
        <end position="287"/>
    </location>
</feature>
<dbReference type="SUPFAM" id="SSF103481">
    <property type="entry name" value="Multidrug resistance efflux transporter EmrE"/>
    <property type="match status" value="2"/>
</dbReference>
<dbReference type="InterPro" id="IPR037185">
    <property type="entry name" value="EmrE-like"/>
</dbReference>
<organism evidence="9 10">
    <name type="scientific">Amycolatopsis sacchari</name>
    <dbReference type="NCBI Taxonomy" id="115433"/>
    <lineage>
        <taxon>Bacteria</taxon>
        <taxon>Bacillati</taxon>
        <taxon>Actinomycetota</taxon>
        <taxon>Actinomycetes</taxon>
        <taxon>Pseudonocardiales</taxon>
        <taxon>Pseudonocardiaceae</taxon>
        <taxon>Amycolatopsis</taxon>
    </lineage>
</organism>
<feature type="transmembrane region" description="Helical" evidence="7">
    <location>
        <begin position="69"/>
        <end position="90"/>
    </location>
</feature>
<keyword evidence="3 7" id="KW-0812">Transmembrane</keyword>
<gene>
    <name evidence="9" type="ORF">SAMN05421835_1206</name>
</gene>
<feature type="transmembrane region" description="Helical" evidence="7">
    <location>
        <begin position="130"/>
        <end position="147"/>
    </location>
</feature>
<feature type="region of interest" description="Disordered" evidence="6">
    <location>
        <begin position="321"/>
        <end position="358"/>
    </location>
</feature>
<dbReference type="PANTHER" id="PTHR32322:SF9">
    <property type="entry name" value="AMINO-ACID METABOLITE EFFLUX PUMP-RELATED"/>
    <property type="match status" value="1"/>
</dbReference>
<evidence type="ECO:0000256" key="2">
    <source>
        <dbReference type="ARBA" id="ARBA00007362"/>
    </source>
</evidence>
<keyword evidence="10" id="KW-1185">Reference proteome</keyword>
<dbReference type="InterPro" id="IPR000620">
    <property type="entry name" value="EamA_dom"/>
</dbReference>
<feature type="transmembrane region" description="Helical" evidence="7">
    <location>
        <begin position="39"/>
        <end position="57"/>
    </location>
</feature>
<dbReference type="OrthoDB" id="5242975at2"/>
<proteinExistence type="inferred from homology"/>
<feature type="compositionally biased region" description="Basic residues" evidence="6">
    <location>
        <begin position="321"/>
        <end position="333"/>
    </location>
</feature>
<keyword evidence="4 7" id="KW-1133">Transmembrane helix</keyword>
<evidence type="ECO:0000256" key="3">
    <source>
        <dbReference type="ARBA" id="ARBA00022692"/>
    </source>
</evidence>
<keyword evidence="5 7" id="KW-0472">Membrane</keyword>
<dbReference type="EMBL" id="FORP01000020">
    <property type="protein sequence ID" value="SFK39388.1"/>
    <property type="molecule type" value="Genomic_DNA"/>
</dbReference>
<name>A0A1I3Z5J1_9PSEU</name>
<feature type="transmembrane region" description="Helical" evidence="7">
    <location>
        <begin position="273"/>
        <end position="291"/>
    </location>
</feature>
<evidence type="ECO:0000313" key="9">
    <source>
        <dbReference type="EMBL" id="SFK39388.1"/>
    </source>
</evidence>
<evidence type="ECO:0000259" key="8">
    <source>
        <dbReference type="Pfam" id="PF00892"/>
    </source>
</evidence>
<evidence type="ECO:0000313" key="10">
    <source>
        <dbReference type="Proteomes" id="UP000199025"/>
    </source>
</evidence>
<feature type="transmembrane region" description="Helical" evidence="7">
    <location>
        <begin position="153"/>
        <end position="173"/>
    </location>
</feature>
<evidence type="ECO:0000256" key="6">
    <source>
        <dbReference type="SAM" id="MobiDB-lite"/>
    </source>
</evidence>
<feature type="transmembrane region" description="Helical" evidence="7">
    <location>
        <begin position="242"/>
        <end position="267"/>
    </location>
</feature>
<evidence type="ECO:0000256" key="7">
    <source>
        <dbReference type="SAM" id="Phobius"/>
    </source>
</evidence>
<feature type="transmembrane region" description="Helical" evidence="7">
    <location>
        <begin position="214"/>
        <end position="235"/>
    </location>
</feature>
<sequence length="358" mass="37604">MERGGQFAVVVQFCLLALAWGASFLFIKIGLTALSPAQVVWSRLVFGALALVLVVIVRRTAVPREPALWGHLAVVSVLLCVVPFLLFAWAEQRVSSGLAAIYNGTTPLTTTAFAAAVLRTEKLTRDRAAGLVLGFLGVLLIIGPWSITGQHDLLPQLACLGATTCYGLAFAYLRRFVSPRGVPAPTAAFVQVTVGAVLMLAATPFLAADPITPTWPVVLSMIALGAVGTGLAYIWNTAVVSAWGAANAASVTYLTPVVGVVLGVVVLGEPLTWHQPAGAALVLAGILAAHGRLSTRRKREPTAHDIGARVTPTWPVVLRKRSPAGTGRARRGGGRACPSGTAPRAWRRPGWRSAPGNR</sequence>
<evidence type="ECO:0000256" key="1">
    <source>
        <dbReference type="ARBA" id="ARBA00004141"/>
    </source>
</evidence>
<dbReference type="InterPro" id="IPR050638">
    <property type="entry name" value="AA-Vitamin_Transporters"/>
</dbReference>
<dbReference type="STRING" id="115433.SAMN05421835_1206"/>
<feature type="transmembrane region" description="Helical" evidence="7">
    <location>
        <begin position="96"/>
        <end position="118"/>
    </location>
</feature>
<comment type="similarity">
    <text evidence="2">Belongs to the EamA transporter family.</text>
</comment>
<dbReference type="AlphaFoldDB" id="A0A1I3Z5J1"/>
<comment type="subcellular location">
    <subcellularLocation>
        <location evidence="1">Membrane</location>
        <topology evidence="1">Multi-pass membrane protein</topology>
    </subcellularLocation>
</comment>
<reference evidence="9 10" key="1">
    <citation type="submission" date="2016-10" db="EMBL/GenBank/DDBJ databases">
        <authorList>
            <person name="de Groot N.N."/>
        </authorList>
    </citation>
    <scope>NUCLEOTIDE SEQUENCE [LARGE SCALE GENOMIC DNA]</scope>
    <source>
        <strain evidence="9 10">DSM 44468</strain>
    </source>
</reference>
<feature type="domain" description="EamA" evidence="8">
    <location>
        <begin position="12"/>
        <end position="142"/>
    </location>
</feature>
<dbReference type="Proteomes" id="UP000199025">
    <property type="component" value="Unassembled WGS sequence"/>
</dbReference>
<accession>A0A1I3Z5J1</accession>
<dbReference type="PANTHER" id="PTHR32322">
    <property type="entry name" value="INNER MEMBRANE TRANSPORTER"/>
    <property type="match status" value="1"/>
</dbReference>
<evidence type="ECO:0000256" key="4">
    <source>
        <dbReference type="ARBA" id="ARBA00022989"/>
    </source>
</evidence>